<proteinExistence type="predicted"/>
<sequence>MEKTRDMTSISSVHVMSGSVGSEELVTLDKSALNNTFPDPEFEEGVKTYRQEWLPEIPATSEQVFQRMSFSEAFTTAYEYIQYFAVGLEQILLDQVLHDGKMTTDFKDIEYDLFQLLCEIQLGMHLQSIEPKADVLRHVMSHQYRDINEASLRNLRDYLILRDYISATNFIAQLFAYLRSKARAESSEV</sequence>
<dbReference type="EMBL" id="OC923198">
    <property type="protein sequence ID" value="CAD7654693.1"/>
    <property type="molecule type" value="Genomic_DNA"/>
</dbReference>
<dbReference type="Proteomes" id="UP000728032">
    <property type="component" value="Unassembled WGS sequence"/>
</dbReference>
<dbReference type="OrthoDB" id="6049566at2759"/>
<accession>A0A7R9QQI4</accession>
<organism evidence="1">
    <name type="scientific">Oppiella nova</name>
    <dbReference type="NCBI Taxonomy" id="334625"/>
    <lineage>
        <taxon>Eukaryota</taxon>
        <taxon>Metazoa</taxon>
        <taxon>Ecdysozoa</taxon>
        <taxon>Arthropoda</taxon>
        <taxon>Chelicerata</taxon>
        <taxon>Arachnida</taxon>
        <taxon>Acari</taxon>
        <taxon>Acariformes</taxon>
        <taxon>Sarcoptiformes</taxon>
        <taxon>Oribatida</taxon>
        <taxon>Brachypylina</taxon>
        <taxon>Oppioidea</taxon>
        <taxon>Oppiidae</taxon>
        <taxon>Oppiella</taxon>
    </lineage>
</organism>
<reference evidence="1" key="1">
    <citation type="submission" date="2020-11" db="EMBL/GenBank/DDBJ databases">
        <authorList>
            <person name="Tran Van P."/>
        </authorList>
    </citation>
    <scope>NUCLEOTIDE SEQUENCE</scope>
</reference>
<dbReference type="EMBL" id="CAJPVJ010008373">
    <property type="protein sequence ID" value="CAG2171880.1"/>
    <property type="molecule type" value="Genomic_DNA"/>
</dbReference>
<evidence type="ECO:0000313" key="1">
    <source>
        <dbReference type="EMBL" id="CAD7654693.1"/>
    </source>
</evidence>
<dbReference type="AlphaFoldDB" id="A0A7R9QQI4"/>
<keyword evidence="2" id="KW-1185">Reference proteome</keyword>
<name>A0A7R9QQI4_9ACAR</name>
<evidence type="ECO:0000313" key="2">
    <source>
        <dbReference type="Proteomes" id="UP000728032"/>
    </source>
</evidence>
<gene>
    <name evidence="1" type="ORF">ONB1V03_LOCUS11338</name>
</gene>
<protein>
    <submittedName>
        <fullName evidence="1">Uncharacterized protein</fullName>
    </submittedName>
</protein>